<evidence type="ECO:0000313" key="2">
    <source>
        <dbReference type="Proteomes" id="UP000273145"/>
    </source>
</evidence>
<protein>
    <submittedName>
        <fullName evidence="1">Uncharacterized protein</fullName>
    </submittedName>
</protein>
<gene>
    <name evidence="1" type="ORF">EIM92_15205</name>
</gene>
<organism evidence="1 2">
    <name type="scientific">Paenibacillus lentus</name>
    <dbReference type="NCBI Taxonomy" id="1338368"/>
    <lineage>
        <taxon>Bacteria</taxon>
        <taxon>Bacillati</taxon>
        <taxon>Bacillota</taxon>
        <taxon>Bacilli</taxon>
        <taxon>Bacillales</taxon>
        <taxon>Paenibacillaceae</taxon>
        <taxon>Paenibacillus</taxon>
    </lineage>
</organism>
<name>A0A3Q8SCA3_9BACL</name>
<proteinExistence type="predicted"/>
<dbReference type="RefSeq" id="WP_125083369.1">
    <property type="nucleotide sequence ID" value="NZ_CP034248.1"/>
</dbReference>
<reference evidence="1 2" key="1">
    <citation type="submission" date="2018-11" db="EMBL/GenBank/DDBJ databases">
        <title>Genome sequencing of Paenibacillus lentus DSM25539(T).</title>
        <authorList>
            <person name="Kook J.-K."/>
            <person name="Park S.-N."/>
            <person name="Lim Y.K."/>
        </authorList>
    </citation>
    <scope>NUCLEOTIDE SEQUENCE [LARGE SCALE GENOMIC DNA]</scope>
    <source>
        <strain evidence="1 2">DSM 25539</strain>
    </source>
</reference>
<evidence type="ECO:0000313" key="1">
    <source>
        <dbReference type="EMBL" id="AZK47341.1"/>
    </source>
</evidence>
<dbReference type="AlphaFoldDB" id="A0A3Q8SCA3"/>
<dbReference type="OrthoDB" id="1830797at2"/>
<accession>A0A3Q8SCA3</accession>
<sequence>MKTDIVNDSYYTGFEGEPEIAFVYEKLNERRVLKMWTGYFETMLDLMCQYEAYNDGILREYYVQEGWYEESPWELTNLDATIQLFKSFNLQNVDVKAVEASPNIVPTLPKVACEITQFLEHAKSNESNVYIVYD</sequence>
<dbReference type="EMBL" id="CP034248">
    <property type="protein sequence ID" value="AZK47341.1"/>
    <property type="molecule type" value="Genomic_DNA"/>
</dbReference>
<dbReference type="Proteomes" id="UP000273145">
    <property type="component" value="Chromosome"/>
</dbReference>
<dbReference type="KEGG" id="plen:EIM92_15205"/>
<keyword evidence="2" id="KW-1185">Reference proteome</keyword>